<proteinExistence type="predicted"/>
<dbReference type="InParanoid" id="A0A423X737"/>
<evidence type="ECO:0000313" key="3">
    <source>
        <dbReference type="Proteomes" id="UP000285146"/>
    </source>
</evidence>
<dbReference type="Proteomes" id="UP000285146">
    <property type="component" value="Unassembled WGS sequence"/>
</dbReference>
<feature type="region of interest" description="Disordered" evidence="1">
    <location>
        <begin position="1"/>
        <end position="21"/>
    </location>
</feature>
<dbReference type="EMBL" id="LKEB01000025">
    <property type="protein sequence ID" value="ROW11815.1"/>
    <property type="molecule type" value="Genomic_DNA"/>
</dbReference>
<sequence>MAQSSLASSSRPPVDNGGLRPSPIDAFSACSSIVIDPMVTADLLLDADTAILELDQMPERADPL</sequence>
<dbReference type="AlphaFoldDB" id="A0A423X737"/>
<name>A0A423X737_9PEZI</name>
<gene>
    <name evidence="2" type="ORF">VPNG_04995</name>
</gene>
<evidence type="ECO:0000256" key="1">
    <source>
        <dbReference type="SAM" id="MobiDB-lite"/>
    </source>
</evidence>
<protein>
    <submittedName>
        <fullName evidence="2">Uncharacterized protein</fullName>
    </submittedName>
</protein>
<feature type="compositionally biased region" description="Polar residues" evidence="1">
    <location>
        <begin position="1"/>
        <end position="11"/>
    </location>
</feature>
<comment type="caution">
    <text evidence="2">The sequence shown here is derived from an EMBL/GenBank/DDBJ whole genome shotgun (WGS) entry which is preliminary data.</text>
</comment>
<accession>A0A423X737</accession>
<reference evidence="2 3" key="1">
    <citation type="submission" date="2015-09" db="EMBL/GenBank/DDBJ databases">
        <title>Host preference determinants of Valsa canker pathogens revealed by comparative genomics.</title>
        <authorList>
            <person name="Yin Z."/>
            <person name="Huang L."/>
        </authorList>
    </citation>
    <scope>NUCLEOTIDE SEQUENCE [LARGE SCALE GENOMIC DNA]</scope>
    <source>
        <strain evidence="2 3">SXYLt</strain>
    </source>
</reference>
<organism evidence="2 3">
    <name type="scientific">Cytospora leucostoma</name>
    <dbReference type="NCBI Taxonomy" id="1230097"/>
    <lineage>
        <taxon>Eukaryota</taxon>
        <taxon>Fungi</taxon>
        <taxon>Dikarya</taxon>
        <taxon>Ascomycota</taxon>
        <taxon>Pezizomycotina</taxon>
        <taxon>Sordariomycetes</taxon>
        <taxon>Sordariomycetidae</taxon>
        <taxon>Diaporthales</taxon>
        <taxon>Cytosporaceae</taxon>
        <taxon>Cytospora</taxon>
    </lineage>
</organism>
<keyword evidence="3" id="KW-1185">Reference proteome</keyword>
<evidence type="ECO:0000313" key="2">
    <source>
        <dbReference type="EMBL" id="ROW11815.1"/>
    </source>
</evidence>